<dbReference type="InterPro" id="IPR000156">
    <property type="entry name" value="Ran_bind_dom"/>
</dbReference>
<feature type="compositionally biased region" description="Polar residues" evidence="3">
    <location>
        <begin position="1231"/>
        <end position="1240"/>
    </location>
</feature>
<dbReference type="GO" id="GO:0006607">
    <property type="term" value="P:NLS-bearing protein import into nucleus"/>
    <property type="evidence" value="ECO:0007669"/>
    <property type="project" value="TreeGrafter"/>
</dbReference>
<keyword evidence="1" id="KW-0597">Phosphoprotein</keyword>
<dbReference type="InterPro" id="IPR011993">
    <property type="entry name" value="PH-like_dom_sf"/>
</dbReference>
<feature type="region of interest" description="Disordered" evidence="3">
    <location>
        <begin position="1211"/>
        <end position="1245"/>
    </location>
</feature>
<dbReference type="InterPro" id="IPR045255">
    <property type="entry name" value="RanBP1-like"/>
</dbReference>
<feature type="compositionally biased region" description="Basic and acidic residues" evidence="3">
    <location>
        <begin position="926"/>
        <end position="948"/>
    </location>
</feature>
<feature type="compositionally biased region" description="Basic and acidic residues" evidence="3">
    <location>
        <begin position="1665"/>
        <end position="1676"/>
    </location>
</feature>
<reference evidence="5" key="2">
    <citation type="submission" date="2025-08" db="UniProtKB">
        <authorList>
            <consortium name="Ensembl"/>
        </authorList>
    </citation>
    <scope>IDENTIFICATION</scope>
</reference>
<dbReference type="Gene3D" id="1.25.40.10">
    <property type="entry name" value="Tetratricopeptide repeat domain"/>
    <property type="match status" value="1"/>
</dbReference>
<organism evidence="5 6">
    <name type="scientific">Peromyscus maniculatus bairdii</name>
    <name type="common">Prairie deer mouse</name>
    <dbReference type="NCBI Taxonomy" id="230844"/>
    <lineage>
        <taxon>Eukaryota</taxon>
        <taxon>Metazoa</taxon>
        <taxon>Chordata</taxon>
        <taxon>Craniata</taxon>
        <taxon>Vertebrata</taxon>
        <taxon>Euteleostomi</taxon>
        <taxon>Mammalia</taxon>
        <taxon>Eutheria</taxon>
        <taxon>Euarchontoglires</taxon>
        <taxon>Glires</taxon>
        <taxon>Rodentia</taxon>
        <taxon>Myomorpha</taxon>
        <taxon>Muroidea</taxon>
        <taxon>Cricetidae</taxon>
        <taxon>Neotominae</taxon>
        <taxon>Peromyscus</taxon>
    </lineage>
</organism>
<feature type="compositionally biased region" description="Acidic residues" evidence="3">
    <location>
        <begin position="1313"/>
        <end position="1325"/>
    </location>
</feature>
<feature type="region of interest" description="Disordered" evidence="3">
    <location>
        <begin position="1293"/>
        <end position="1327"/>
    </location>
</feature>
<feature type="region of interest" description="Disordered" evidence="3">
    <location>
        <begin position="1496"/>
        <end position="1533"/>
    </location>
</feature>
<feature type="region of interest" description="Disordered" evidence="3">
    <location>
        <begin position="1581"/>
        <end position="1629"/>
    </location>
</feature>
<feature type="region of interest" description="Disordered" evidence="3">
    <location>
        <begin position="920"/>
        <end position="954"/>
    </location>
</feature>
<dbReference type="Proteomes" id="UP000694547">
    <property type="component" value="Chromosome 21"/>
</dbReference>
<sequence length="1714" mass="192240">MVTAIKDISRYCGSYTGSKSMKGFYFAKLYYEAKEYDLAKKYISTYINVQERDPKAHRFLGLLYEVEDNTDKAVECYKRSVELNPTQKDLVLKIAELLCKNDVTDGRAKYWVERAAKLFPGSPAVYKLKEQLLDCKGEDGWNKLFDLIQSELYARPDDVHVNIRLVELYRSNKRLKDAVAHCHEAERKTALRSSLEWNSCVVQTLKEYLESLQGLDSDKSTWRATTKDLLVAYANLMLLTLSTRDVQESRELLESFDSALLSVKSSVGGNDELSATFLETKGHFYMHVGSLLLKMGQHSDIQWRALSELAALCYLIAFQIPRPKVKLIKGEAGQNLLEMMAHDRLSQSGHMLLNLSRGKQDFLKEVVESFANKSGQSALCDALFSSPSSKDRSFLGNDDIGNLDGQVPDPEDLARYDTGAIRAHNGSLQHLTWLGLQWNSLPTLPAIRKWLKQLFHHLPQETSRLETNAPESICILDLEVFLLGVIYTSHLQLKEKCNSHHTSYQPLCLPLPVCRQLCTERQKSWWDAVCTLIHRKAVPGTSAKLRLLVQHEINTLRGQEKHGLHPALLVHWAQCLQKTGSSLNSFYDQREYIGRSVHYWRKVLPLLKMIRKKNSIPEPIDPLFKHFHSVDIQASEIGDYEEDAHITFAILDAVNGNIEDAMTAFESIKNVVSYWNLALIFHRKAEDIENDALSPEEQEECKNYLRKTRDYLIKILDDSDSNISVVQKLPVPLESVKEMLNSVMQELEDYSEGGTLYKNGCLRSADSEIKHSTPSPTKYSLSPSKSYKYSPKTPPRWAEDQNSLLKMICQQVEAIKKEMQELKLNSNNSASPHRWPAEHYGQDPAPDGYQGSQTFHGAPLTVATTGPSVYYSQSPAYNSQYLLRPAANVTPTKSSSNTEFKSIKDGFSFSIPVSADSFKFGIQERGSQEKKSEKPGEDDAGVHAHDAGAQKNGSGVVFGQTSSTFTFADLAKSNSGEGFQFGKKDPNFKGFSGAGEKLFSSQSGKVAEKANTSSDLEKDDDAYKTEDSDDIHFEPVVQMPEKVELVTGEEDEKVLYSQRVKLFRFDAEISQWKERGLGNLKILKNEVNGKLRMLMRREQVLKVCANHWITTTMNLKPLSGSDRAWMWLASDFSDGDAKLEQLAAKFKTPELAEEFKQKFEECQRLLLDIPLQTPHKLVDTGRAAKLIQRAEEMKSGLKDFKTFLTNDQVKVTDEENTSSGADASSALDPTVKQNPENTGPTLEWDNYDLREDALDDSVSSSSVHASPLASSPVRKNLFRFGESTTGFNFSFKSALSPSKSPAKLNQSGTSVGTDEESDVTQEEERDGQYFEPVVPLPDLVEVSSGEENEQVVFSHRAKLYRYDKDVGQWKERGIGDIKILQNYDNKQVRIVMRRDQVLKLCANHRITPDMTLQNMKGTERVWVWTACDFADGERKIELLAVRFKLQDVADSFKKIFDEAKTAQEKDSLITPHVPHPSTPRESPCGKIAVAVLEETTKERTDLTQGEEVIDATSEPGETSGPSETPPKAVVSPPKFVFGSESVKSIFSSEKSKPFAFGNSSATGSLFGFSFNAPLKNSNSEVTSVVQSRSEGNVEPDKREPQTDIRQSSDGKVRNVACPQEESSPSYTFKAPEKGKYTVLRKTNRLLRYSNTIKSNTRKQKLNTSELDKNKQEEKSSGEGTSTVIEMQESLVQTPAGPGHAVSVSEVISGLSVFL</sequence>
<feature type="domain" description="RanBD1" evidence="4">
    <location>
        <begin position="1032"/>
        <end position="1168"/>
    </location>
</feature>
<evidence type="ECO:0000313" key="5">
    <source>
        <dbReference type="Ensembl" id="ENSPEMP00000025015.2"/>
    </source>
</evidence>
<dbReference type="PROSITE" id="PS50196">
    <property type="entry name" value="RANBD1"/>
    <property type="match status" value="2"/>
</dbReference>
<dbReference type="PANTHER" id="PTHR23138">
    <property type="entry name" value="RAN BINDING PROTEIN"/>
    <property type="match status" value="1"/>
</dbReference>
<dbReference type="Pfam" id="PF00638">
    <property type="entry name" value="Ran_BP1"/>
    <property type="match status" value="2"/>
</dbReference>
<reference evidence="5 6" key="1">
    <citation type="submission" date="2018-10" db="EMBL/GenBank/DDBJ databases">
        <title>Improved assembly of the deer mouse Peromyscus maniculatus genome.</title>
        <authorList>
            <person name="Lassance J.-M."/>
            <person name="Hoekstra H.E."/>
        </authorList>
    </citation>
    <scope>NUCLEOTIDE SEQUENCE [LARGE SCALE GENOMIC DNA]</scope>
</reference>
<feature type="compositionally biased region" description="Polar residues" evidence="3">
    <location>
        <begin position="1002"/>
        <end position="1014"/>
    </location>
</feature>
<feature type="region of interest" description="Disordered" evidence="3">
    <location>
        <begin position="1651"/>
        <end position="1681"/>
    </location>
</feature>
<dbReference type="PANTHER" id="PTHR23138:SF87">
    <property type="entry name" value="E3 SUMO-PROTEIN LIGASE RANBP2"/>
    <property type="match status" value="1"/>
</dbReference>
<reference evidence="5" key="3">
    <citation type="submission" date="2025-09" db="UniProtKB">
        <authorList>
            <consortium name="Ensembl"/>
        </authorList>
    </citation>
    <scope>IDENTIFICATION</scope>
</reference>
<dbReference type="GeneTree" id="ENSGT00940000154389"/>
<feature type="compositionally biased region" description="Basic and acidic residues" evidence="3">
    <location>
        <begin position="1594"/>
        <end position="1612"/>
    </location>
</feature>
<keyword evidence="6" id="KW-1185">Reference proteome</keyword>
<feature type="compositionally biased region" description="Polar residues" evidence="3">
    <location>
        <begin position="1581"/>
        <end position="1590"/>
    </location>
</feature>
<dbReference type="CDD" id="cd14685">
    <property type="entry name" value="RanBD3_RanBP2-like"/>
    <property type="match status" value="1"/>
</dbReference>
<keyword evidence="2" id="KW-0802">TPR repeat</keyword>
<feature type="region of interest" description="Disordered" evidence="3">
    <location>
        <begin position="1002"/>
        <end position="1029"/>
    </location>
</feature>
<dbReference type="GO" id="GO:0005096">
    <property type="term" value="F:GTPase activator activity"/>
    <property type="evidence" value="ECO:0007669"/>
    <property type="project" value="TreeGrafter"/>
</dbReference>
<dbReference type="SUPFAM" id="SSF48452">
    <property type="entry name" value="TPR-like"/>
    <property type="match status" value="1"/>
</dbReference>
<feature type="repeat" description="TPR" evidence="2">
    <location>
        <begin position="54"/>
        <end position="87"/>
    </location>
</feature>
<dbReference type="GO" id="GO:0005737">
    <property type="term" value="C:cytoplasm"/>
    <property type="evidence" value="ECO:0007669"/>
    <property type="project" value="TreeGrafter"/>
</dbReference>
<dbReference type="Gene3D" id="2.30.29.30">
    <property type="entry name" value="Pleckstrin-homology domain (PH domain)/Phosphotyrosine-binding domain (PTB)"/>
    <property type="match status" value="2"/>
</dbReference>
<dbReference type="PROSITE" id="PS50005">
    <property type="entry name" value="TPR"/>
    <property type="match status" value="1"/>
</dbReference>
<gene>
    <name evidence="5" type="primary">Ranbp2</name>
</gene>
<feature type="compositionally biased region" description="Low complexity" evidence="3">
    <location>
        <begin position="1293"/>
        <end position="1304"/>
    </location>
</feature>
<dbReference type="Ensembl" id="ENSPEMT00000029400.2">
    <property type="protein sequence ID" value="ENSPEMP00000025015.2"/>
    <property type="gene ID" value="ENSPEMG00000021565.2"/>
</dbReference>
<feature type="region of interest" description="Disordered" evidence="3">
    <location>
        <begin position="767"/>
        <end position="796"/>
    </location>
</feature>
<name>A0A8C8U4Y6_PERMB</name>
<feature type="region of interest" description="Disordered" evidence="3">
    <location>
        <begin position="826"/>
        <end position="845"/>
    </location>
</feature>
<protein>
    <submittedName>
        <fullName evidence="5">RAN binding protein 2</fullName>
    </submittedName>
</protein>
<feature type="compositionally biased region" description="Low complexity" evidence="3">
    <location>
        <begin position="772"/>
        <end position="791"/>
    </location>
</feature>
<evidence type="ECO:0000256" key="3">
    <source>
        <dbReference type="SAM" id="MobiDB-lite"/>
    </source>
</evidence>
<dbReference type="GO" id="GO:0005643">
    <property type="term" value="C:nuclear pore"/>
    <property type="evidence" value="ECO:0007669"/>
    <property type="project" value="TreeGrafter"/>
</dbReference>
<dbReference type="InterPro" id="IPR011990">
    <property type="entry name" value="TPR-like_helical_dom_sf"/>
</dbReference>
<proteinExistence type="predicted"/>
<dbReference type="SMART" id="SM00028">
    <property type="entry name" value="TPR"/>
    <property type="match status" value="1"/>
</dbReference>
<evidence type="ECO:0000256" key="2">
    <source>
        <dbReference type="PROSITE-ProRule" id="PRU00339"/>
    </source>
</evidence>
<dbReference type="SUPFAM" id="SSF50729">
    <property type="entry name" value="PH domain-like"/>
    <property type="match status" value="2"/>
</dbReference>
<evidence type="ECO:0000259" key="4">
    <source>
        <dbReference type="PROSITE" id="PS50196"/>
    </source>
</evidence>
<evidence type="ECO:0000256" key="1">
    <source>
        <dbReference type="ARBA" id="ARBA00022553"/>
    </source>
</evidence>
<dbReference type="CDD" id="cd13177">
    <property type="entry name" value="RanBD2_RanBP2-like"/>
    <property type="match status" value="1"/>
</dbReference>
<dbReference type="InterPro" id="IPR019734">
    <property type="entry name" value="TPR_rpt"/>
</dbReference>
<accession>A0A8C8U4Y6</accession>
<dbReference type="SMART" id="SM00160">
    <property type="entry name" value="RanBD"/>
    <property type="match status" value="2"/>
</dbReference>
<evidence type="ECO:0000313" key="6">
    <source>
        <dbReference type="Proteomes" id="UP000694547"/>
    </source>
</evidence>
<feature type="domain" description="RanBD1" evidence="4">
    <location>
        <begin position="1329"/>
        <end position="1465"/>
    </location>
</feature>